<evidence type="ECO:0000313" key="2">
    <source>
        <dbReference type="EMBL" id="RTE10291.1"/>
    </source>
</evidence>
<evidence type="ECO:0000259" key="1">
    <source>
        <dbReference type="Pfam" id="PF01261"/>
    </source>
</evidence>
<dbReference type="GO" id="GO:0016853">
    <property type="term" value="F:isomerase activity"/>
    <property type="evidence" value="ECO:0007669"/>
    <property type="project" value="UniProtKB-KW"/>
</dbReference>
<dbReference type="AlphaFoldDB" id="A0A430JGW3"/>
<name>A0A430JGW3_9BACL</name>
<dbReference type="Gene3D" id="3.20.20.150">
    <property type="entry name" value="Divalent-metal-dependent TIM barrel enzymes"/>
    <property type="match status" value="1"/>
</dbReference>
<dbReference type="EMBL" id="RXHU01000022">
    <property type="protein sequence ID" value="RTE10291.1"/>
    <property type="molecule type" value="Genomic_DNA"/>
</dbReference>
<dbReference type="InterPro" id="IPR050312">
    <property type="entry name" value="IolE/XylAMocC-like"/>
</dbReference>
<proteinExistence type="predicted"/>
<dbReference type="OrthoDB" id="9815124at2"/>
<sequence length="298" mass="32387">MWDRLGVLTDEVSPDLAEALEWTAAQGLKHVEIRMVNGKNIADLGDEQVLSVRRQVENKGLYVSAVASPLFKCALDPSRPVASGDTFGQGEEGVEAHFAKLDRVIAIAKLLGTTRIRIFSFWREAEPQRYVPDIVRHLRRAGEIAQAAGVQLLLENEPSCNGGYAEEVAQLVQEIGMPSVRGLWDPGNEVYGGREAYPSGYTAMKSALAHVHLKDAYLREDGSPRCVPLGSGLVPVKAQIEALEADGYAGLYTIETHFVPNGGSAKTGTRMSLDALRALLETDRSPYGERLADASEEV</sequence>
<dbReference type="InterPro" id="IPR013022">
    <property type="entry name" value="Xyl_isomerase-like_TIM-brl"/>
</dbReference>
<dbReference type="Proteomes" id="UP000276128">
    <property type="component" value="Unassembled WGS sequence"/>
</dbReference>
<evidence type="ECO:0000313" key="3">
    <source>
        <dbReference type="Proteomes" id="UP000276128"/>
    </source>
</evidence>
<gene>
    <name evidence="2" type="ORF">EJQ19_07970</name>
</gene>
<keyword evidence="3" id="KW-1185">Reference proteome</keyword>
<protein>
    <submittedName>
        <fullName evidence="2">Sugar phosphate isomerase/epimerase</fullName>
    </submittedName>
</protein>
<keyword evidence="2" id="KW-0413">Isomerase</keyword>
<accession>A0A430JGW3</accession>
<dbReference type="PANTHER" id="PTHR12110">
    <property type="entry name" value="HYDROXYPYRUVATE ISOMERASE"/>
    <property type="match status" value="1"/>
</dbReference>
<dbReference type="SUPFAM" id="SSF51658">
    <property type="entry name" value="Xylose isomerase-like"/>
    <property type="match status" value="1"/>
</dbReference>
<reference evidence="2 3" key="1">
    <citation type="submission" date="2018-12" db="EMBL/GenBank/DDBJ databases">
        <title>Bacillus ochoae sp. nov., Paenibacillus whitsoniae sp. nov., Paenibacillus spiritus sp. nov. Isolated from the Mars Exploration Rover during spacecraft assembly.</title>
        <authorList>
            <person name="Seuylemezian A."/>
            <person name="Vaishampayan P."/>
        </authorList>
    </citation>
    <scope>NUCLEOTIDE SEQUENCE [LARGE SCALE GENOMIC DNA]</scope>
    <source>
        <strain evidence="2 3">MER 54</strain>
    </source>
</reference>
<dbReference type="Pfam" id="PF01261">
    <property type="entry name" value="AP_endonuc_2"/>
    <property type="match status" value="1"/>
</dbReference>
<dbReference type="PANTHER" id="PTHR12110:SF41">
    <property type="entry name" value="INOSOSE DEHYDRATASE"/>
    <property type="match status" value="1"/>
</dbReference>
<dbReference type="InterPro" id="IPR036237">
    <property type="entry name" value="Xyl_isomerase-like_sf"/>
</dbReference>
<feature type="domain" description="Xylose isomerase-like TIM barrel" evidence="1">
    <location>
        <begin position="21"/>
        <end position="278"/>
    </location>
</feature>
<comment type="caution">
    <text evidence="2">The sequence shown here is derived from an EMBL/GenBank/DDBJ whole genome shotgun (WGS) entry which is preliminary data.</text>
</comment>
<organism evidence="2 3">
    <name type="scientific">Paenibacillus whitsoniae</name>
    <dbReference type="NCBI Taxonomy" id="2496558"/>
    <lineage>
        <taxon>Bacteria</taxon>
        <taxon>Bacillati</taxon>
        <taxon>Bacillota</taxon>
        <taxon>Bacilli</taxon>
        <taxon>Bacillales</taxon>
        <taxon>Paenibacillaceae</taxon>
        <taxon>Paenibacillus</taxon>
    </lineage>
</organism>